<dbReference type="Pfam" id="PF14151">
    <property type="entry name" value="YfhD"/>
    <property type="match status" value="1"/>
</dbReference>
<feature type="compositionally biased region" description="Basic and acidic residues" evidence="1">
    <location>
        <begin position="1"/>
        <end position="11"/>
    </location>
</feature>
<name>A0A3G9JDS1_9BACL</name>
<evidence type="ECO:0000313" key="2">
    <source>
        <dbReference type="EMBL" id="BBH21314.1"/>
    </source>
</evidence>
<protein>
    <submittedName>
        <fullName evidence="2">Uncharacterized protein</fullName>
    </submittedName>
</protein>
<gene>
    <name evidence="2" type="ORF">Back11_26590</name>
</gene>
<dbReference type="KEGG" id="pbk:Back11_26590"/>
<proteinExistence type="predicted"/>
<reference evidence="2 3" key="1">
    <citation type="submission" date="2018-11" db="EMBL/GenBank/DDBJ databases">
        <title>Complete genome sequence of Paenibacillus baekrokdamisoli strain KCTC 33723.</title>
        <authorList>
            <person name="Kang S.W."/>
            <person name="Lee K.C."/>
            <person name="Kim K.K."/>
            <person name="Kim J.S."/>
            <person name="Kim D.S."/>
            <person name="Ko S.H."/>
            <person name="Yang S.H."/>
            <person name="Lee J.S."/>
        </authorList>
    </citation>
    <scope>NUCLEOTIDE SEQUENCE [LARGE SCALE GENOMIC DNA]</scope>
    <source>
        <strain evidence="2 3">KCTC 33723</strain>
    </source>
</reference>
<evidence type="ECO:0000313" key="3">
    <source>
        <dbReference type="Proteomes" id="UP000275368"/>
    </source>
</evidence>
<dbReference type="Proteomes" id="UP000275368">
    <property type="component" value="Chromosome"/>
</dbReference>
<dbReference type="RefSeq" id="WP_125657624.1">
    <property type="nucleotide sequence ID" value="NZ_AP019308.1"/>
</dbReference>
<dbReference type="EMBL" id="AP019308">
    <property type="protein sequence ID" value="BBH21314.1"/>
    <property type="molecule type" value="Genomic_DNA"/>
</dbReference>
<dbReference type="OrthoDB" id="2658905at2"/>
<sequence>MNDKSLEKENFGRLPISKNEDVEFSEDLADENDIKAQQRAAEADKRAERSKGSDDNR</sequence>
<accession>A0A3G9JDS1</accession>
<keyword evidence="3" id="KW-1185">Reference proteome</keyword>
<feature type="compositionally biased region" description="Basic and acidic residues" evidence="1">
    <location>
        <begin position="32"/>
        <end position="57"/>
    </location>
</feature>
<organism evidence="2 3">
    <name type="scientific">Paenibacillus baekrokdamisoli</name>
    <dbReference type="NCBI Taxonomy" id="1712516"/>
    <lineage>
        <taxon>Bacteria</taxon>
        <taxon>Bacillati</taxon>
        <taxon>Bacillota</taxon>
        <taxon>Bacilli</taxon>
        <taxon>Bacillales</taxon>
        <taxon>Paenibacillaceae</taxon>
        <taxon>Paenibacillus</taxon>
    </lineage>
</organism>
<dbReference type="InterPro" id="IPR025435">
    <property type="entry name" value="YfhD-like"/>
</dbReference>
<dbReference type="AlphaFoldDB" id="A0A3G9JDS1"/>
<evidence type="ECO:0000256" key="1">
    <source>
        <dbReference type="SAM" id="MobiDB-lite"/>
    </source>
</evidence>
<feature type="compositionally biased region" description="Acidic residues" evidence="1">
    <location>
        <begin position="22"/>
        <end position="31"/>
    </location>
</feature>
<feature type="region of interest" description="Disordered" evidence="1">
    <location>
        <begin position="1"/>
        <end position="57"/>
    </location>
</feature>